<dbReference type="PATRIC" id="fig|2198.3.peg.629"/>
<dbReference type="AlphaFoldDB" id="A0A101IVL5"/>
<name>A0A101IVL5_9EURY</name>
<dbReference type="Proteomes" id="UP000054598">
    <property type="component" value="Unassembled WGS sequence"/>
</dbReference>
<gene>
    <name evidence="1" type="ORF">XE10_0786</name>
</gene>
<accession>A0A101IVL5</accession>
<dbReference type="EMBL" id="LGHE01000070">
    <property type="protein sequence ID" value="KUL02182.1"/>
    <property type="molecule type" value="Genomic_DNA"/>
</dbReference>
<organism evidence="1 2">
    <name type="scientific">Methanoculleus marisnigri</name>
    <dbReference type="NCBI Taxonomy" id="2198"/>
    <lineage>
        <taxon>Archaea</taxon>
        <taxon>Methanobacteriati</taxon>
        <taxon>Methanobacteriota</taxon>
        <taxon>Stenosarchaea group</taxon>
        <taxon>Methanomicrobia</taxon>
        <taxon>Methanomicrobiales</taxon>
        <taxon>Methanomicrobiaceae</taxon>
        <taxon>Methanoculleus</taxon>
    </lineage>
</organism>
<reference evidence="2" key="1">
    <citation type="journal article" date="2015" name="MBio">
        <title>Genome-Resolved Metagenomic Analysis Reveals Roles for Candidate Phyla and Other Microbial Community Members in Biogeochemical Transformations in Oil Reservoirs.</title>
        <authorList>
            <person name="Hu P."/>
            <person name="Tom L."/>
            <person name="Singh A."/>
            <person name="Thomas B.C."/>
            <person name="Baker B.J."/>
            <person name="Piceno Y.M."/>
            <person name="Andersen G.L."/>
            <person name="Banfield J.F."/>
        </authorList>
    </citation>
    <scope>NUCLEOTIDE SEQUENCE [LARGE SCALE GENOMIC DNA]</scope>
</reference>
<protein>
    <submittedName>
        <fullName evidence="1">Uncharacterized protein</fullName>
    </submittedName>
</protein>
<comment type="caution">
    <text evidence="1">The sequence shown here is derived from an EMBL/GenBank/DDBJ whole genome shotgun (WGS) entry which is preliminary data.</text>
</comment>
<evidence type="ECO:0000313" key="1">
    <source>
        <dbReference type="EMBL" id="KUL02182.1"/>
    </source>
</evidence>
<evidence type="ECO:0000313" key="2">
    <source>
        <dbReference type="Proteomes" id="UP000054598"/>
    </source>
</evidence>
<proteinExistence type="predicted"/>
<sequence length="67" mass="7715">MRPLEGTTTFTTVEDAVAHFAPRMSVEIPEQREILRDYFENNLVRRDDGLALVGSSTYAAIWWRKEG</sequence>